<name>A0A8X6G3B8_TRICU</name>
<feature type="region of interest" description="Disordered" evidence="1">
    <location>
        <begin position="633"/>
        <end position="666"/>
    </location>
</feature>
<dbReference type="EMBL" id="BMAO01024346">
    <property type="protein sequence ID" value="GFQ94703.1"/>
    <property type="molecule type" value="Genomic_DNA"/>
</dbReference>
<gene>
    <name evidence="2" type="primary">AVEN_246682_1</name>
    <name evidence="2" type="ORF">TNCT_530881</name>
</gene>
<dbReference type="AlphaFoldDB" id="A0A8X6G3B8"/>
<sequence length="1012" mass="116699">MEDIDTSHYESFLRLQFPKFSKGYKPSDFNEFIEEHIGRNYVLSLGRLAFPNEWQMQISDKDVREKLIRMRKTKINNRSCWIFPLYFSEIRGFIHWLPNTVPNTKIEHFLRNYGRVQFVKNESQETAAGKVESCSRYFGLLLKPEYSKESLPHFLKLDGFTGLVNIWGRVSACFFCKEVGHQKVECVKFKEKLREYSQNPEKDFSARRKKPRGLRYVGSIPEEKGCIRTSDNLRAKCTTGQTKLASNLSEVAQMSSLVDTFEMESEAYFDLEVFQEFLEELKYILTEEVNRLHSCIKNSLLETASKADTVESVDIKTQEYHSLPTENPERTNQTPKNTMKIFFSTLKNKLEQMEMDDCLRIKIITLCDQFQIKYELKVAEKLDNSEPLLESVPSYNEVMQKIMVRVANFENQNKQKITSIAVASELSETDMAAIISQLRNMCGKLREIITEKQREKIGPIIVPSQKNSTSKVEIQQKMMEIFFASEHRNIEKIKNCEKLSKAYQSARIEQIKSLYAEQRKKMIEKFSLVSIEIDTNAEAVEPSEFLKPIAERICSFMVPLENRSISIDDLMQNAMEVIEYCEERSLKKLNLVAIKEHLNEEELSYKISQLCYCYTELRERVYEIFLQKTSTRPRIASTERDKNSSASTEEGSVIVPLQGRSTSKDETQQEMMEIIAASENRILEKIGNCEKLGKAYQPTIIAQMKSLYAKQRKKTTDKFSLASTKIDTRAEKVEASEAVRSIAEKVEHFIVSLQKISISSDYFLERVMGRLAVSENRNLEKIALLATTTTELDTRVLLFRSIYEELRKRIIYNILLITKAYSSAEMISCSEVTRTLAEEIGSLIISLQERPISSADFAQEVMALITTSENQYLDKIASVASTSQINLIELISSTSKLRSIYKELRQTIIEILSQKATETGISEESEEVARAVAEEIGSLIVDLQDDSTTSHGSRQRHSERIAVFENQLLEKIMLMKVDGQPYEMKFALRLWQSRRTYESLRGNLKEFPTQGI</sequence>
<evidence type="ECO:0000313" key="2">
    <source>
        <dbReference type="EMBL" id="GFQ94703.1"/>
    </source>
</evidence>
<protein>
    <submittedName>
        <fullName evidence="2">CCHC-type domain-containing protein</fullName>
    </submittedName>
</protein>
<dbReference type="Proteomes" id="UP000887116">
    <property type="component" value="Unassembled WGS sequence"/>
</dbReference>
<reference evidence="2" key="1">
    <citation type="submission" date="2020-07" db="EMBL/GenBank/DDBJ databases">
        <title>Multicomponent nature underlies the extraordinary mechanical properties of spider dragline silk.</title>
        <authorList>
            <person name="Kono N."/>
            <person name="Nakamura H."/>
            <person name="Mori M."/>
            <person name="Yoshida Y."/>
            <person name="Ohtoshi R."/>
            <person name="Malay A.D."/>
            <person name="Moran D.A.P."/>
            <person name="Tomita M."/>
            <person name="Numata K."/>
            <person name="Arakawa K."/>
        </authorList>
    </citation>
    <scope>NUCLEOTIDE SEQUENCE</scope>
</reference>
<dbReference type="OrthoDB" id="6494660at2759"/>
<evidence type="ECO:0000256" key="1">
    <source>
        <dbReference type="SAM" id="MobiDB-lite"/>
    </source>
</evidence>
<comment type="caution">
    <text evidence="2">The sequence shown here is derived from an EMBL/GenBank/DDBJ whole genome shotgun (WGS) entry which is preliminary data.</text>
</comment>
<accession>A0A8X6G3B8</accession>
<keyword evidence="3" id="KW-1185">Reference proteome</keyword>
<proteinExistence type="predicted"/>
<organism evidence="2 3">
    <name type="scientific">Trichonephila clavata</name>
    <name type="common">Joro spider</name>
    <name type="synonym">Nephila clavata</name>
    <dbReference type="NCBI Taxonomy" id="2740835"/>
    <lineage>
        <taxon>Eukaryota</taxon>
        <taxon>Metazoa</taxon>
        <taxon>Ecdysozoa</taxon>
        <taxon>Arthropoda</taxon>
        <taxon>Chelicerata</taxon>
        <taxon>Arachnida</taxon>
        <taxon>Araneae</taxon>
        <taxon>Araneomorphae</taxon>
        <taxon>Entelegynae</taxon>
        <taxon>Araneoidea</taxon>
        <taxon>Nephilidae</taxon>
        <taxon>Trichonephila</taxon>
    </lineage>
</organism>
<evidence type="ECO:0000313" key="3">
    <source>
        <dbReference type="Proteomes" id="UP000887116"/>
    </source>
</evidence>